<dbReference type="InterPro" id="IPR003607">
    <property type="entry name" value="HD/PDEase_dom"/>
</dbReference>
<evidence type="ECO:0000313" key="3">
    <source>
        <dbReference type="Proteomes" id="UP000006069"/>
    </source>
</evidence>
<name>K0YJD6_9ACTN</name>
<reference evidence="2 3" key="1">
    <citation type="submission" date="2012-08" db="EMBL/GenBank/DDBJ databases">
        <title>The Genome Sequence of Slackia piriformis YIT 12062.</title>
        <authorList>
            <consortium name="The Broad Institute Genome Sequencing Platform"/>
            <person name="Earl A."/>
            <person name="Ward D."/>
            <person name="Feldgarden M."/>
            <person name="Gevers D."/>
            <person name="Morotomi M."/>
            <person name="Walker B."/>
            <person name="Young S.K."/>
            <person name="Zeng Q."/>
            <person name="Gargeya S."/>
            <person name="Fitzgerald M."/>
            <person name="Haas B."/>
            <person name="Abouelleil A."/>
            <person name="Alvarado L."/>
            <person name="Arachchi H.M."/>
            <person name="Berlin A.M."/>
            <person name="Chapman S.B."/>
            <person name="Goldberg J."/>
            <person name="Griggs A."/>
            <person name="Gujja S."/>
            <person name="Hansen M."/>
            <person name="Howarth C."/>
            <person name="Imamovic A."/>
            <person name="Larimer J."/>
            <person name="McCowen C."/>
            <person name="Montmayeur A."/>
            <person name="Murphy C."/>
            <person name="Neiman D."/>
            <person name="Pearson M."/>
            <person name="Priest M."/>
            <person name="Roberts A."/>
            <person name="Saif S."/>
            <person name="Shea T."/>
            <person name="Sisk P."/>
            <person name="Sykes S."/>
            <person name="Wortman J."/>
            <person name="Nusbaum C."/>
            <person name="Birren B."/>
        </authorList>
    </citation>
    <scope>NUCLEOTIDE SEQUENCE [LARGE SCALE GENOMIC DNA]</scope>
    <source>
        <strain evidence="2 3">YIT 12062</strain>
    </source>
</reference>
<dbReference type="PROSITE" id="PS51831">
    <property type="entry name" value="HD"/>
    <property type="match status" value="1"/>
</dbReference>
<gene>
    <name evidence="2" type="ORF">HMPREF9451_01556</name>
</gene>
<dbReference type="HOGENOM" id="CLU_106618_0_0_11"/>
<dbReference type="RefSeq" id="WP_009139749.1">
    <property type="nucleotide sequence ID" value="NZ_JH815198.1"/>
</dbReference>
<dbReference type="CDD" id="cd00077">
    <property type="entry name" value="HDc"/>
    <property type="match status" value="1"/>
</dbReference>
<dbReference type="Proteomes" id="UP000006069">
    <property type="component" value="Unassembled WGS sequence"/>
</dbReference>
<organism evidence="2 3">
    <name type="scientific">Slackia piriformis YIT 12062</name>
    <dbReference type="NCBI Taxonomy" id="742818"/>
    <lineage>
        <taxon>Bacteria</taxon>
        <taxon>Bacillati</taxon>
        <taxon>Actinomycetota</taxon>
        <taxon>Coriobacteriia</taxon>
        <taxon>Eggerthellales</taxon>
        <taxon>Eggerthellaceae</taxon>
        <taxon>Slackia</taxon>
    </lineage>
</organism>
<dbReference type="InParanoid" id="K0YJD6"/>
<keyword evidence="3" id="KW-1185">Reference proteome</keyword>
<evidence type="ECO:0000259" key="1">
    <source>
        <dbReference type="PROSITE" id="PS51831"/>
    </source>
</evidence>
<protein>
    <recommendedName>
        <fullName evidence="1">HD domain-containing protein</fullName>
    </recommendedName>
</protein>
<feature type="domain" description="HD" evidence="1">
    <location>
        <begin position="85"/>
        <end position="190"/>
    </location>
</feature>
<dbReference type="eggNOG" id="COG1418">
    <property type="taxonomic scope" value="Bacteria"/>
</dbReference>
<dbReference type="EMBL" id="ADMD01000008">
    <property type="protein sequence ID" value="EJZ83353.1"/>
    <property type="molecule type" value="Genomic_DNA"/>
</dbReference>
<dbReference type="NCBIfam" id="TIGR00277">
    <property type="entry name" value="HDIG"/>
    <property type="match status" value="1"/>
</dbReference>
<dbReference type="PATRIC" id="fig|742818.3.peg.1642"/>
<comment type="caution">
    <text evidence="2">The sequence shown here is derived from an EMBL/GenBank/DDBJ whole genome shotgun (WGS) entry which is preliminary data.</text>
</comment>
<accession>K0YJD6</accession>
<dbReference type="Pfam" id="PF01966">
    <property type="entry name" value="HD"/>
    <property type="match status" value="1"/>
</dbReference>
<dbReference type="Gene3D" id="1.10.3210.10">
    <property type="entry name" value="Hypothetical protein af1432"/>
    <property type="match status" value="1"/>
</dbReference>
<dbReference type="AlphaFoldDB" id="K0YJD6"/>
<proteinExistence type="predicted"/>
<evidence type="ECO:0000313" key="2">
    <source>
        <dbReference type="EMBL" id="EJZ83353.1"/>
    </source>
</evidence>
<dbReference type="SMART" id="SM00471">
    <property type="entry name" value="HDc"/>
    <property type="match status" value="1"/>
</dbReference>
<dbReference type="InterPro" id="IPR006674">
    <property type="entry name" value="HD_domain"/>
</dbReference>
<dbReference type="SUPFAM" id="SSF109604">
    <property type="entry name" value="HD-domain/PDEase-like"/>
    <property type="match status" value="1"/>
</dbReference>
<sequence length="213" mass="23666">MNAATKSSDSDCAADKGTDALTMRHLNGRHVADEGASASVQRPSGGFAVDARMETVEAVRSHPLYQEHLARLAELERDRAFCRHGIGHLLDTARIAWIFNLEYNLGFRKEVVYAAALMHDIGKDEQYERGIPHEEASARIAREILDDMGAAFDEAERDAIVTAIHEHRRLPEGASLLGTMLYDADKASRTCFACSMREDCSWSSEKMNLSVRV</sequence>
<dbReference type="InterPro" id="IPR006675">
    <property type="entry name" value="HDIG_dom"/>
</dbReference>